<evidence type="ECO:0000259" key="7">
    <source>
        <dbReference type="PROSITE" id="PS50966"/>
    </source>
</evidence>
<evidence type="ECO:0000256" key="3">
    <source>
        <dbReference type="ARBA" id="ARBA00022833"/>
    </source>
</evidence>
<keyword evidence="1" id="KW-0479">Metal-binding</keyword>
<dbReference type="PANTHER" id="PTHR47718:SF7">
    <property type="entry name" value="PROTEIN FAR1-RELATED SEQUENCE"/>
    <property type="match status" value="1"/>
</dbReference>
<dbReference type="PROSITE" id="PS50158">
    <property type="entry name" value="ZF_CCHC"/>
    <property type="match status" value="1"/>
</dbReference>
<dbReference type="Pfam" id="PF04434">
    <property type="entry name" value="SWIM"/>
    <property type="match status" value="1"/>
</dbReference>
<dbReference type="PANTHER" id="PTHR47718">
    <property type="entry name" value="OS01G0519700 PROTEIN"/>
    <property type="match status" value="1"/>
</dbReference>
<dbReference type="GeneID" id="120272222"/>
<organism evidence="8 9">
    <name type="scientific">Dioscorea cayennensis subsp. rotundata</name>
    <name type="common">White Guinea yam</name>
    <name type="synonym">Dioscorea rotundata</name>
    <dbReference type="NCBI Taxonomy" id="55577"/>
    <lineage>
        <taxon>Eukaryota</taxon>
        <taxon>Viridiplantae</taxon>
        <taxon>Streptophyta</taxon>
        <taxon>Embryophyta</taxon>
        <taxon>Tracheophyta</taxon>
        <taxon>Spermatophyta</taxon>
        <taxon>Magnoliopsida</taxon>
        <taxon>Liliopsida</taxon>
        <taxon>Dioscoreales</taxon>
        <taxon>Dioscoreaceae</taxon>
        <taxon>Dioscorea</taxon>
    </lineage>
</organism>
<evidence type="ECO:0000256" key="1">
    <source>
        <dbReference type="ARBA" id="ARBA00022723"/>
    </source>
</evidence>
<dbReference type="Pfam" id="PF10551">
    <property type="entry name" value="MULE"/>
    <property type="match status" value="1"/>
</dbReference>
<keyword evidence="2 4" id="KW-0863">Zinc-finger</keyword>
<feature type="region of interest" description="Disordered" evidence="5">
    <location>
        <begin position="43"/>
        <end position="68"/>
    </location>
</feature>
<proteinExistence type="predicted"/>
<dbReference type="AlphaFoldDB" id="A0AB40C700"/>
<keyword evidence="3" id="KW-0862">Zinc</keyword>
<dbReference type="InterPro" id="IPR001878">
    <property type="entry name" value="Znf_CCHC"/>
</dbReference>
<evidence type="ECO:0000259" key="6">
    <source>
        <dbReference type="PROSITE" id="PS50158"/>
    </source>
</evidence>
<feature type="domain" description="CCHC-type" evidence="6">
    <location>
        <begin position="632"/>
        <end position="645"/>
    </location>
</feature>
<dbReference type="InterPro" id="IPR006564">
    <property type="entry name" value="Znf_PMZ"/>
</dbReference>
<dbReference type="Proteomes" id="UP001515500">
    <property type="component" value="Chromosome 11"/>
</dbReference>
<evidence type="ECO:0000313" key="9">
    <source>
        <dbReference type="RefSeq" id="XP_039134923.1"/>
    </source>
</evidence>
<gene>
    <name evidence="9" type="primary">LOC120272222</name>
</gene>
<dbReference type="GO" id="GO:0003676">
    <property type="term" value="F:nucleic acid binding"/>
    <property type="evidence" value="ECO:0007669"/>
    <property type="project" value="InterPro"/>
</dbReference>
<feature type="compositionally biased region" description="Basic and acidic residues" evidence="5">
    <location>
        <begin position="43"/>
        <end position="54"/>
    </location>
</feature>
<name>A0AB40C700_DIOCR</name>
<dbReference type="GO" id="GO:0008270">
    <property type="term" value="F:zinc ion binding"/>
    <property type="evidence" value="ECO:0007669"/>
    <property type="project" value="UniProtKB-KW"/>
</dbReference>
<evidence type="ECO:0000256" key="2">
    <source>
        <dbReference type="ARBA" id="ARBA00022771"/>
    </source>
</evidence>
<dbReference type="PROSITE" id="PS50966">
    <property type="entry name" value="ZF_SWIM"/>
    <property type="match status" value="1"/>
</dbReference>
<keyword evidence="8" id="KW-1185">Reference proteome</keyword>
<dbReference type="InterPro" id="IPR018289">
    <property type="entry name" value="MULE_transposase_dom"/>
</dbReference>
<evidence type="ECO:0000256" key="4">
    <source>
        <dbReference type="PROSITE-ProRule" id="PRU00047"/>
    </source>
</evidence>
<accession>A0AB40C700</accession>
<sequence>MEDITNGICNDDSSIFDDIEIDINELGLCGVNEEDGHVTQEIDSQQHEDEHELTTQEDQEITMSPQPQDEREVRISFVGMEFEDEDEAYRYYLDYAKSRVHCSNDLRGVRKNNIGQECMAVVKFFKEKKLNDDFFFFDMEFDELGQTRCVFWADGRSRMAYSQFGDVVIFDTTYKTNRFGFPFAPFVGVNHHMQSILFGCALIADEKEESFLWVFQTWLKCMLEKYPKTIITDQDLTMGKAIANVFPNSSHRLCSWHIGRNSMKYLVDLKSKDGFMREYNNWLHHSESIEAFENRWGEIKATYNIDEKHWLSKMYNIRNKWVSLYWQDIFIAGMTTTQRSESINSFFDGFVNAQTALDEFVVQYDKALLARRNAEENEDFKTLNSVPNYHTSHPIERHAGEVYTRVVFNIFQVELRESDSMLAERVQDGGNHTKYAICNDMVVFIKNCTEDGEPFATCSCKKFEREGLLCRHILKIFKKKEVVKIPQRYVLRRWTMDARYLSSVMMVETHNNAFTPLMEWNAQNMCFRIAQSISSQEMYEKIMPKLNDIFKMIGEMASVQEHRSCTGGQNEENQDVIGSSSWPPFSSEENICGSHISIVDPKPIKSKGRPRVNTRIESRIDLQLSSKRKRTCSRCGRKGHYMTTCTFGPP</sequence>
<evidence type="ECO:0000313" key="8">
    <source>
        <dbReference type="Proteomes" id="UP001515500"/>
    </source>
</evidence>
<dbReference type="InterPro" id="IPR007527">
    <property type="entry name" value="Znf_SWIM"/>
</dbReference>
<dbReference type="RefSeq" id="XP_039134923.1">
    <property type="nucleotide sequence ID" value="XM_039278989.1"/>
</dbReference>
<dbReference type="SMART" id="SM00575">
    <property type="entry name" value="ZnF_PMZ"/>
    <property type="match status" value="1"/>
</dbReference>
<evidence type="ECO:0000256" key="5">
    <source>
        <dbReference type="SAM" id="MobiDB-lite"/>
    </source>
</evidence>
<feature type="domain" description="SWIM-type" evidence="7">
    <location>
        <begin position="443"/>
        <end position="481"/>
    </location>
</feature>
<protein>
    <submittedName>
        <fullName evidence="9">Protein FAR1-RELATED SEQUENCE 9-like</fullName>
    </submittedName>
</protein>
<reference evidence="9" key="1">
    <citation type="submission" date="2025-08" db="UniProtKB">
        <authorList>
            <consortium name="RefSeq"/>
        </authorList>
    </citation>
    <scope>IDENTIFICATION</scope>
</reference>